<name>A0ABC8B1E7_9NOCA</name>
<dbReference type="EMBL" id="CP017839">
    <property type="protein sequence ID" value="APB00071.1"/>
    <property type="molecule type" value="Genomic_DNA"/>
</dbReference>
<dbReference type="CDD" id="cd05233">
    <property type="entry name" value="SDR_c"/>
    <property type="match status" value="1"/>
</dbReference>
<gene>
    <name evidence="5" type="ORF">NS506_06034</name>
</gene>
<dbReference type="SUPFAM" id="SSF51735">
    <property type="entry name" value="NAD(P)-binding Rossmann-fold domains"/>
    <property type="match status" value="1"/>
</dbReference>
<dbReference type="AlphaFoldDB" id="A0ABC8B1E7"/>
<proteinExistence type="inferred from homology"/>
<evidence type="ECO:0000256" key="3">
    <source>
        <dbReference type="RuleBase" id="RU000363"/>
    </source>
</evidence>
<dbReference type="RefSeq" id="WP_071344368.1">
    <property type="nucleotide sequence ID" value="NZ_CP017839.1"/>
</dbReference>
<keyword evidence="2" id="KW-0560">Oxidoreductase</keyword>
<evidence type="ECO:0000313" key="6">
    <source>
        <dbReference type="Proteomes" id="UP000180166"/>
    </source>
</evidence>
<evidence type="ECO:0000313" key="5">
    <source>
        <dbReference type="EMBL" id="APB00071.1"/>
    </source>
</evidence>
<accession>A0ABC8B1E7</accession>
<dbReference type="InterPro" id="IPR057326">
    <property type="entry name" value="KR_dom"/>
</dbReference>
<dbReference type="Gene3D" id="3.40.50.720">
    <property type="entry name" value="NAD(P)-binding Rossmann-like Domain"/>
    <property type="match status" value="1"/>
</dbReference>
<dbReference type="PANTHER" id="PTHR43391">
    <property type="entry name" value="RETINOL DEHYDROGENASE-RELATED"/>
    <property type="match status" value="1"/>
</dbReference>
<feature type="domain" description="Ketoreductase" evidence="4">
    <location>
        <begin position="7"/>
        <end position="186"/>
    </location>
</feature>
<dbReference type="GO" id="GO:0016491">
    <property type="term" value="F:oxidoreductase activity"/>
    <property type="evidence" value="ECO:0007669"/>
    <property type="project" value="UniProtKB-KW"/>
</dbReference>
<dbReference type="PRINTS" id="PR00081">
    <property type="entry name" value="GDHRDH"/>
</dbReference>
<dbReference type="PRINTS" id="PR00080">
    <property type="entry name" value="SDRFAMILY"/>
</dbReference>
<dbReference type="InterPro" id="IPR002347">
    <property type="entry name" value="SDR_fam"/>
</dbReference>
<organism evidence="5 6">
    <name type="scientific">Nocardia seriolae</name>
    <dbReference type="NCBI Taxonomy" id="37332"/>
    <lineage>
        <taxon>Bacteria</taxon>
        <taxon>Bacillati</taxon>
        <taxon>Actinomycetota</taxon>
        <taxon>Actinomycetes</taxon>
        <taxon>Mycobacteriales</taxon>
        <taxon>Nocardiaceae</taxon>
        <taxon>Nocardia</taxon>
    </lineage>
</organism>
<dbReference type="KEGG" id="nsr:NS506_06034"/>
<evidence type="ECO:0000256" key="1">
    <source>
        <dbReference type="ARBA" id="ARBA00006484"/>
    </source>
</evidence>
<dbReference type="Pfam" id="PF00106">
    <property type="entry name" value="adh_short"/>
    <property type="match status" value="1"/>
</dbReference>
<evidence type="ECO:0000259" key="4">
    <source>
        <dbReference type="SMART" id="SM00822"/>
    </source>
</evidence>
<comment type="similarity">
    <text evidence="1 3">Belongs to the short-chain dehydrogenases/reductases (SDR) family.</text>
</comment>
<dbReference type="Proteomes" id="UP000180166">
    <property type="component" value="Chromosome"/>
</dbReference>
<protein>
    <submittedName>
        <fullName evidence="5">Cyclopentanol dehydrogenase</fullName>
    </submittedName>
</protein>
<dbReference type="InterPro" id="IPR036291">
    <property type="entry name" value="NAD(P)-bd_dom_sf"/>
</dbReference>
<dbReference type="PANTHER" id="PTHR43391:SF12">
    <property type="entry name" value="OXIDOREDUCTASE EPHD-RELATED"/>
    <property type="match status" value="1"/>
</dbReference>
<evidence type="ECO:0000256" key="2">
    <source>
        <dbReference type="ARBA" id="ARBA00023002"/>
    </source>
</evidence>
<dbReference type="SMART" id="SM00822">
    <property type="entry name" value="PKS_KR"/>
    <property type="match status" value="1"/>
</dbReference>
<sequence>MTGFDNEVVVVTGAGEGIGRAVARHFARERAVVIVADLDKDRAVATAESITEFGGDATPFAVDVADAAAVADFAEDVRAEFEVPKVLVNTAGYATAGPFLEHTLDEWDRLMGVNVWGLAHACTSFGRQMIESGGGHIINVTSAAADTSMPVSAAYCATRAAARMLTEGLRLEFAGTGVRVTAVDPAPADTGIHEDGSEHIARTIVRVAGRNPPSPIRVTRRRVPARLDDYLAGRFGRGRKSQ</sequence>
<reference evidence="5 6" key="1">
    <citation type="submission" date="2016-10" db="EMBL/GenBank/DDBJ databases">
        <title>Genome sequence of Nocardia seriolae strain EM150506, isolated from Anguila japonica.</title>
        <authorList>
            <person name="Han H.-J."/>
        </authorList>
    </citation>
    <scope>NUCLEOTIDE SEQUENCE [LARGE SCALE GENOMIC DNA]</scope>
    <source>
        <strain evidence="5 6">EM150506</strain>
    </source>
</reference>